<organism evidence="1 2">
    <name type="scientific">Cirrhinus mrigala</name>
    <name type="common">Mrigala</name>
    <dbReference type="NCBI Taxonomy" id="683832"/>
    <lineage>
        <taxon>Eukaryota</taxon>
        <taxon>Metazoa</taxon>
        <taxon>Chordata</taxon>
        <taxon>Craniata</taxon>
        <taxon>Vertebrata</taxon>
        <taxon>Euteleostomi</taxon>
        <taxon>Actinopterygii</taxon>
        <taxon>Neopterygii</taxon>
        <taxon>Teleostei</taxon>
        <taxon>Ostariophysi</taxon>
        <taxon>Cypriniformes</taxon>
        <taxon>Cyprinidae</taxon>
        <taxon>Labeoninae</taxon>
        <taxon>Labeonini</taxon>
        <taxon>Cirrhinus</taxon>
    </lineage>
</organism>
<gene>
    <name evidence="1" type="ORF">M9458_015476</name>
</gene>
<name>A0ABD0QQ84_CIRMR</name>
<protein>
    <submittedName>
        <fullName evidence="1">Uncharacterized protein</fullName>
    </submittedName>
</protein>
<proteinExistence type="predicted"/>
<dbReference type="EMBL" id="JAMKFB020000007">
    <property type="protein sequence ID" value="KAL0188377.1"/>
    <property type="molecule type" value="Genomic_DNA"/>
</dbReference>
<dbReference type="AlphaFoldDB" id="A0ABD0QQ84"/>
<feature type="non-terminal residue" evidence="1">
    <location>
        <position position="80"/>
    </location>
</feature>
<evidence type="ECO:0000313" key="2">
    <source>
        <dbReference type="Proteomes" id="UP001529510"/>
    </source>
</evidence>
<reference evidence="1 2" key="1">
    <citation type="submission" date="2024-05" db="EMBL/GenBank/DDBJ databases">
        <title>Genome sequencing and assembly of Indian major carp, Cirrhinus mrigala (Hamilton, 1822).</title>
        <authorList>
            <person name="Mohindra V."/>
            <person name="Chowdhury L.M."/>
            <person name="Lal K."/>
            <person name="Jena J.K."/>
        </authorList>
    </citation>
    <scope>NUCLEOTIDE SEQUENCE [LARGE SCALE GENOMIC DNA]</scope>
    <source>
        <strain evidence="1">CM1030</strain>
        <tissue evidence="1">Blood</tissue>
    </source>
</reference>
<sequence>VQLMVDEYKAANLAASKLCEQISELLLVRVDGKMVYGDLEFQEDQQSHQHSQLLRLQNAHQDIIKNLARVYGTFHLDGPE</sequence>
<keyword evidence="2" id="KW-1185">Reference proteome</keyword>
<evidence type="ECO:0000313" key="1">
    <source>
        <dbReference type="EMBL" id="KAL0188377.1"/>
    </source>
</evidence>
<feature type="non-terminal residue" evidence="1">
    <location>
        <position position="1"/>
    </location>
</feature>
<dbReference type="Proteomes" id="UP001529510">
    <property type="component" value="Unassembled WGS sequence"/>
</dbReference>
<accession>A0ABD0QQ84</accession>
<comment type="caution">
    <text evidence="1">The sequence shown here is derived from an EMBL/GenBank/DDBJ whole genome shotgun (WGS) entry which is preliminary data.</text>
</comment>